<keyword evidence="5 7" id="KW-1133">Transmembrane helix</keyword>
<evidence type="ECO:0000313" key="8">
    <source>
        <dbReference type="EMBL" id="KAK9778267.1"/>
    </source>
</evidence>
<evidence type="ECO:0000256" key="5">
    <source>
        <dbReference type="ARBA" id="ARBA00022989"/>
    </source>
</evidence>
<proteinExistence type="inferred from homology"/>
<accession>A0ABR2XX13</accession>
<dbReference type="InterPro" id="IPR039020">
    <property type="entry name" value="PaxB-like"/>
</dbReference>
<feature type="transmembrane region" description="Helical" evidence="7">
    <location>
        <begin position="160"/>
        <end position="182"/>
    </location>
</feature>
<organism evidence="8 9">
    <name type="scientific">Seiridium cardinale</name>
    <dbReference type="NCBI Taxonomy" id="138064"/>
    <lineage>
        <taxon>Eukaryota</taxon>
        <taxon>Fungi</taxon>
        <taxon>Dikarya</taxon>
        <taxon>Ascomycota</taxon>
        <taxon>Pezizomycotina</taxon>
        <taxon>Sordariomycetes</taxon>
        <taxon>Xylariomycetidae</taxon>
        <taxon>Amphisphaeriales</taxon>
        <taxon>Sporocadaceae</taxon>
        <taxon>Seiridium</taxon>
    </lineage>
</organism>
<evidence type="ECO:0000256" key="2">
    <source>
        <dbReference type="ARBA" id="ARBA00005179"/>
    </source>
</evidence>
<evidence type="ECO:0000256" key="7">
    <source>
        <dbReference type="SAM" id="Phobius"/>
    </source>
</evidence>
<reference evidence="8 9" key="1">
    <citation type="submission" date="2024-02" db="EMBL/GenBank/DDBJ databases">
        <title>First draft genome assembly of two strains of Seiridium cardinale.</title>
        <authorList>
            <person name="Emiliani G."/>
            <person name="Scali E."/>
        </authorList>
    </citation>
    <scope>NUCLEOTIDE SEQUENCE [LARGE SCALE GENOMIC DNA]</scope>
    <source>
        <strain evidence="8 9">BM-138-000479</strain>
    </source>
</reference>
<dbReference type="EMBL" id="JARVKM010000017">
    <property type="protein sequence ID" value="KAK9778267.1"/>
    <property type="molecule type" value="Genomic_DNA"/>
</dbReference>
<dbReference type="PANTHER" id="PTHR42038">
    <property type="match status" value="1"/>
</dbReference>
<evidence type="ECO:0000256" key="4">
    <source>
        <dbReference type="ARBA" id="ARBA00022692"/>
    </source>
</evidence>
<keyword evidence="6 7" id="KW-0472">Membrane</keyword>
<comment type="similarity">
    <text evidence="3">Belongs to the paxB family.</text>
</comment>
<keyword evidence="9" id="KW-1185">Reference proteome</keyword>
<evidence type="ECO:0000313" key="9">
    <source>
        <dbReference type="Proteomes" id="UP001465668"/>
    </source>
</evidence>
<dbReference type="Proteomes" id="UP001465668">
    <property type="component" value="Unassembled WGS sequence"/>
</dbReference>
<keyword evidence="4 7" id="KW-0812">Transmembrane</keyword>
<gene>
    <name evidence="8" type="ORF">SCAR479_05237</name>
</gene>
<sequence>MGYSDIAPAHVPEWVVPLSTVFLGLGVVFWDLAYILMTRRSLQTRSYGMPILGLVINISWEIVYGFYVAETALEKSGFILWLILDLGLVYTTIRFAPEDWSSTSPWVGSHMAGILGALLVIGCWGHYAFASWWLSAPGIGFGNKAGKWWRGKEGYDQTELAYWSAGLAQMVASAGSLAMLLIRQHSGGTSYKICCLASSRLSYTD</sequence>
<protein>
    <recommendedName>
        <fullName evidence="10">Integral membrane protein</fullName>
    </recommendedName>
</protein>
<comment type="subcellular location">
    <subcellularLocation>
        <location evidence="1">Membrane</location>
        <topology evidence="1">Multi-pass membrane protein</topology>
    </subcellularLocation>
</comment>
<evidence type="ECO:0008006" key="10">
    <source>
        <dbReference type="Google" id="ProtNLM"/>
    </source>
</evidence>
<comment type="pathway">
    <text evidence="2">Secondary metabolite biosynthesis.</text>
</comment>
<evidence type="ECO:0000256" key="1">
    <source>
        <dbReference type="ARBA" id="ARBA00004141"/>
    </source>
</evidence>
<feature type="transmembrane region" description="Helical" evidence="7">
    <location>
        <begin position="108"/>
        <end position="127"/>
    </location>
</feature>
<dbReference type="Pfam" id="PF25129">
    <property type="entry name" value="Pyr4-TMTC"/>
    <property type="match status" value="1"/>
</dbReference>
<name>A0ABR2XX13_9PEZI</name>
<feature type="transmembrane region" description="Helical" evidence="7">
    <location>
        <begin position="78"/>
        <end position="96"/>
    </location>
</feature>
<feature type="transmembrane region" description="Helical" evidence="7">
    <location>
        <begin position="14"/>
        <end position="35"/>
    </location>
</feature>
<dbReference type="PANTHER" id="PTHR42038:SF2">
    <property type="entry name" value="TERPENE CYCLASE AUSL"/>
    <property type="match status" value="1"/>
</dbReference>
<feature type="transmembrane region" description="Helical" evidence="7">
    <location>
        <begin position="47"/>
        <end position="66"/>
    </location>
</feature>
<evidence type="ECO:0000256" key="3">
    <source>
        <dbReference type="ARBA" id="ARBA00006757"/>
    </source>
</evidence>
<comment type="caution">
    <text evidence="8">The sequence shown here is derived from an EMBL/GenBank/DDBJ whole genome shotgun (WGS) entry which is preliminary data.</text>
</comment>
<evidence type="ECO:0000256" key="6">
    <source>
        <dbReference type="ARBA" id="ARBA00023136"/>
    </source>
</evidence>